<protein>
    <submittedName>
        <fullName evidence="2">Putative AC transposase</fullName>
    </submittedName>
</protein>
<dbReference type="PANTHER" id="PTHR23272">
    <property type="entry name" value="BED FINGER-RELATED"/>
    <property type="match status" value="1"/>
</dbReference>
<sequence>GSMSTSRIEEVFDGVKALYNEHSIGSPLASHDQGLAWQVGNGSGPLNLPWSAKDSRDRLMGFDKFLHETSQGEGAKSDLEKYLEEPLFPRNVDFNILNWWKVHTPRYPVLSMMARNVLGIPMSKVAPELAFNYSGRVLDRDWSSLTPATVQALVCSQDWIRSELEN</sequence>
<dbReference type="EMBL" id="LXQA010159179">
    <property type="protein sequence ID" value="MCI27416.1"/>
    <property type="molecule type" value="Genomic_DNA"/>
</dbReference>
<evidence type="ECO:0000313" key="3">
    <source>
        <dbReference type="Proteomes" id="UP000265520"/>
    </source>
</evidence>
<dbReference type="Pfam" id="PF05699">
    <property type="entry name" value="Dimer_Tnp_hAT"/>
    <property type="match status" value="1"/>
</dbReference>
<feature type="non-terminal residue" evidence="2">
    <location>
        <position position="1"/>
    </location>
</feature>
<dbReference type="Proteomes" id="UP000265520">
    <property type="component" value="Unassembled WGS sequence"/>
</dbReference>
<dbReference type="GO" id="GO:0046983">
    <property type="term" value="F:protein dimerization activity"/>
    <property type="evidence" value="ECO:0007669"/>
    <property type="project" value="InterPro"/>
</dbReference>
<dbReference type="AlphaFoldDB" id="A0A392QV66"/>
<accession>A0A392QV66</accession>
<evidence type="ECO:0000313" key="2">
    <source>
        <dbReference type="EMBL" id="MCI27416.1"/>
    </source>
</evidence>
<organism evidence="2 3">
    <name type="scientific">Trifolium medium</name>
    <dbReference type="NCBI Taxonomy" id="97028"/>
    <lineage>
        <taxon>Eukaryota</taxon>
        <taxon>Viridiplantae</taxon>
        <taxon>Streptophyta</taxon>
        <taxon>Embryophyta</taxon>
        <taxon>Tracheophyta</taxon>
        <taxon>Spermatophyta</taxon>
        <taxon>Magnoliopsida</taxon>
        <taxon>eudicotyledons</taxon>
        <taxon>Gunneridae</taxon>
        <taxon>Pentapetalae</taxon>
        <taxon>rosids</taxon>
        <taxon>fabids</taxon>
        <taxon>Fabales</taxon>
        <taxon>Fabaceae</taxon>
        <taxon>Papilionoideae</taxon>
        <taxon>50 kb inversion clade</taxon>
        <taxon>NPAAA clade</taxon>
        <taxon>Hologalegina</taxon>
        <taxon>IRL clade</taxon>
        <taxon>Trifolieae</taxon>
        <taxon>Trifolium</taxon>
    </lineage>
</organism>
<evidence type="ECO:0000259" key="1">
    <source>
        <dbReference type="Pfam" id="PF05699"/>
    </source>
</evidence>
<keyword evidence="3" id="KW-1185">Reference proteome</keyword>
<reference evidence="2 3" key="1">
    <citation type="journal article" date="2018" name="Front. Plant Sci.">
        <title>Red Clover (Trifolium pratense) and Zigzag Clover (T. medium) - A Picture of Genomic Similarities and Differences.</title>
        <authorList>
            <person name="Dluhosova J."/>
            <person name="Istvanek J."/>
            <person name="Nedelnik J."/>
            <person name="Repkova J."/>
        </authorList>
    </citation>
    <scope>NUCLEOTIDE SEQUENCE [LARGE SCALE GENOMIC DNA]</scope>
    <source>
        <strain evidence="3">cv. 10/8</strain>
        <tissue evidence="2">Leaf</tissue>
    </source>
</reference>
<dbReference type="InterPro" id="IPR008906">
    <property type="entry name" value="HATC_C_dom"/>
</dbReference>
<feature type="domain" description="HAT C-terminal dimerisation" evidence="1">
    <location>
        <begin position="78"/>
        <end position="160"/>
    </location>
</feature>
<comment type="caution">
    <text evidence="2">The sequence shown here is derived from an EMBL/GenBank/DDBJ whole genome shotgun (WGS) entry which is preliminary data.</text>
</comment>
<dbReference type="InterPro" id="IPR012337">
    <property type="entry name" value="RNaseH-like_sf"/>
</dbReference>
<dbReference type="SUPFAM" id="SSF53098">
    <property type="entry name" value="Ribonuclease H-like"/>
    <property type="match status" value="1"/>
</dbReference>
<dbReference type="PANTHER" id="PTHR23272:SF148">
    <property type="entry name" value="BED-TYPE DOMAIN-CONTAINING PROTEIN"/>
    <property type="match status" value="1"/>
</dbReference>
<proteinExistence type="predicted"/>
<name>A0A392QV66_9FABA</name>